<keyword evidence="1" id="KW-0614">Plasmid</keyword>
<evidence type="ECO:0000313" key="2">
    <source>
        <dbReference type="Proteomes" id="UP000078148"/>
    </source>
</evidence>
<reference evidence="1 2" key="1">
    <citation type="journal article" date="2016" name="Int. J. Syst. Evol. Microbiol.">
        <title>Paenibacillus damxungensis sp. nov., isolated from raw yak (Bos grunniens) milk.</title>
        <authorList>
            <person name="Wu Z."/>
            <person name="Gao C."/>
            <person name="Han J."/>
            <person name="Liu Z."/>
        </authorList>
    </citation>
    <scope>NUCLEOTIDE SEQUENCE [LARGE SCALE GENOMIC DNA]</scope>
    <source>
        <strain evidence="1 2">BD3526</strain>
        <plasmid evidence="1 2">unnamed1</plasmid>
    </source>
</reference>
<accession>A0A1X9T436</accession>
<geneLocation type="plasmid" evidence="1 2">
    <name>unnamed1</name>
</geneLocation>
<evidence type="ECO:0000313" key="1">
    <source>
        <dbReference type="EMBL" id="ARR10654.1"/>
    </source>
</evidence>
<name>A0A1X9T436_9BACL</name>
<dbReference type="KEGG" id="pbv:AR543_p0046"/>
<evidence type="ECO:0008006" key="3">
    <source>
        <dbReference type="Google" id="ProtNLM"/>
    </source>
</evidence>
<dbReference type="Proteomes" id="UP000078148">
    <property type="component" value="Plasmid unnamed1"/>
</dbReference>
<keyword evidence="2" id="KW-1185">Reference proteome</keyword>
<protein>
    <recommendedName>
        <fullName evidence="3">Toxin</fullName>
    </recommendedName>
</protein>
<dbReference type="RefSeq" id="WP_087071367.1">
    <property type="nucleotide sequence ID" value="NZ_CP021170.1"/>
</dbReference>
<dbReference type="EMBL" id="CP021170">
    <property type="protein sequence ID" value="ARR10654.1"/>
    <property type="molecule type" value="Genomic_DNA"/>
</dbReference>
<dbReference type="OrthoDB" id="2301807at2"/>
<proteinExistence type="predicted"/>
<gene>
    <name evidence="1" type="ORF">AR543_p0046</name>
</gene>
<organism evidence="1 2">
    <name type="scientific">Paenibacillus bovis</name>
    <dbReference type="NCBI Taxonomy" id="1616788"/>
    <lineage>
        <taxon>Bacteria</taxon>
        <taxon>Bacillati</taxon>
        <taxon>Bacillota</taxon>
        <taxon>Bacilli</taxon>
        <taxon>Bacillales</taxon>
        <taxon>Paenibacillaceae</taxon>
        <taxon>Paenibacillus</taxon>
    </lineage>
</organism>
<sequence>MSWIDEMSTEEFLLTIKHYIEIGKKQFIRRKGRNYRQDLITLGIYSIDEVWEEILKLRVRDEYKPRELDREYPDTPVFFFKKELNGKTAYIKLKFMAGRGAICLSFHPSE</sequence>
<dbReference type="AlphaFoldDB" id="A0A1X9T436"/>